<name>A0AAU9UY69_EUPED</name>
<protein>
    <submittedName>
        <fullName evidence="2">Uncharacterized protein</fullName>
    </submittedName>
</protein>
<gene>
    <name evidence="2" type="ORF">EEDITHA_LOCUS16500</name>
</gene>
<comment type="caution">
    <text evidence="2">The sequence shown here is derived from an EMBL/GenBank/DDBJ whole genome shotgun (WGS) entry which is preliminary data.</text>
</comment>
<keyword evidence="1" id="KW-1133">Transmembrane helix</keyword>
<dbReference type="Proteomes" id="UP001153954">
    <property type="component" value="Unassembled WGS sequence"/>
</dbReference>
<proteinExistence type="predicted"/>
<keyword evidence="1" id="KW-0472">Membrane</keyword>
<dbReference type="EMBL" id="CAKOGL010000024">
    <property type="protein sequence ID" value="CAH2101780.1"/>
    <property type="molecule type" value="Genomic_DNA"/>
</dbReference>
<reference evidence="2" key="1">
    <citation type="submission" date="2022-03" db="EMBL/GenBank/DDBJ databases">
        <authorList>
            <person name="Tunstrom K."/>
        </authorList>
    </citation>
    <scope>NUCLEOTIDE SEQUENCE</scope>
</reference>
<evidence type="ECO:0000313" key="2">
    <source>
        <dbReference type="EMBL" id="CAH2101780.1"/>
    </source>
</evidence>
<sequence length="113" mass="13127">MEDSTEIDGYVLGKMDSIDKADELEDTSNKPGLMKTIVYSVCAIFAAMILIAFMVLMKTACNRNKNINQQQIRMSSENNEYYNTMKTNYYENVKDRKRVNMNESIPYENLNKE</sequence>
<dbReference type="AlphaFoldDB" id="A0AAU9UY69"/>
<keyword evidence="1" id="KW-0812">Transmembrane</keyword>
<accession>A0AAU9UY69</accession>
<keyword evidence="3" id="KW-1185">Reference proteome</keyword>
<feature type="transmembrane region" description="Helical" evidence="1">
    <location>
        <begin position="37"/>
        <end position="57"/>
    </location>
</feature>
<evidence type="ECO:0000256" key="1">
    <source>
        <dbReference type="SAM" id="Phobius"/>
    </source>
</evidence>
<organism evidence="2 3">
    <name type="scientific">Euphydryas editha</name>
    <name type="common">Edith's checkerspot</name>
    <dbReference type="NCBI Taxonomy" id="104508"/>
    <lineage>
        <taxon>Eukaryota</taxon>
        <taxon>Metazoa</taxon>
        <taxon>Ecdysozoa</taxon>
        <taxon>Arthropoda</taxon>
        <taxon>Hexapoda</taxon>
        <taxon>Insecta</taxon>
        <taxon>Pterygota</taxon>
        <taxon>Neoptera</taxon>
        <taxon>Endopterygota</taxon>
        <taxon>Lepidoptera</taxon>
        <taxon>Glossata</taxon>
        <taxon>Ditrysia</taxon>
        <taxon>Papilionoidea</taxon>
        <taxon>Nymphalidae</taxon>
        <taxon>Nymphalinae</taxon>
        <taxon>Euphydryas</taxon>
    </lineage>
</organism>
<evidence type="ECO:0000313" key="3">
    <source>
        <dbReference type="Proteomes" id="UP001153954"/>
    </source>
</evidence>